<dbReference type="InterPro" id="IPR006311">
    <property type="entry name" value="TAT_signal"/>
</dbReference>
<dbReference type="EMBL" id="JACHIG010000015">
    <property type="protein sequence ID" value="MBB5035279.1"/>
    <property type="molecule type" value="Genomic_DNA"/>
</dbReference>
<dbReference type="SUPFAM" id="SSF53649">
    <property type="entry name" value="Alkaline phosphatase-like"/>
    <property type="match status" value="1"/>
</dbReference>
<dbReference type="PROSITE" id="PS51318">
    <property type="entry name" value="TAT"/>
    <property type="match status" value="1"/>
</dbReference>
<dbReference type="AlphaFoldDB" id="A0A7W7YFP7"/>
<dbReference type="Proteomes" id="UP000590740">
    <property type="component" value="Unassembled WGS sequence"/>
</dbReference>
<dbReference type="Pfam" id="PF07394">
    <property type="entry name" value="DUF1501"/>
    <property type="match status" value="1"/>
</dbReference>
<comment type="caution">
    <text evidence="1">The sequence shown here is derived from an EMBL/GenBank/DDBJ whole genome shotgun (WGS) entry which is preliminary data.</text>
</comment>
<protein>
    <recommendedName>
        <fullName evidence="3">Sulfatase</fullName>
    </recommendedName>
</protein>
<organism evidence="1 2">
    <name type="scientific">Prosthecobacter vanneervenii</name>
    <dbReference type="NCBI Taxonomy" id="48466"/>
    <lineage>
        <taxon>Bacteria</taxon>
        <taxon>Pseudomonadati</taxon>
        <taxon>Verrucomicrobiota</taxon>
        <taxon>Verrucomicrobiia</taxon>
        <taxon>Verrucomicrobiales</taxon>
        <taxon>Verrucomicrobiaceae</taxon>
        <taxon>Prosthecobacter</taxon>
    </lineage>
</organism>
<name>A0A7W7YFP7_9BACT</name>
<evidence type="ECO:0008006" key="3">
    <source>
        <dbReference type="Google" id="ProtNLM"/>
    </source>
</evidence>
<keyword evidence="2" id="KW-1185">Reference proteome</keyword>
<dbReference type="InterPro" id="IPR010869">
    <property type="entry name" value="DUF1501"/>
</dbReference>
<sequence>MNAPSISRRSWLQSSAAGFGALALHDLVQAAQSPLAARAPQFPAKAKRVIFLFMSGGPSQPDLFDPKDYIRRMHGQTITAPINTKELRVGTDKFLALATQGEVRPRGQSGIMISDLLPHTASIADEICLLRAVHADNNQHQPAALQFHTGVTADVRPSMGAWISYGLGMENQNLPGFISIHPDSDTRLYGSSFLPAAHQGTKVVIPTSDKQSPIDYLADVSGDVKAQRARIDFTQRMNRRLMGQAGSDARMEGMIESMETAFRMQTTAPELVDISNESEATRKLYGVGGKDTDKNARACLLARKLSEAGVRFVQVTMGGWDHHGDIRNALPKSCAASDQPCAALIKDLKSRGLLDDTLVVWSGEFGRTPWSQDLSGTSPIEKHGREHQPESFCAWMAGGGIRPGFTFGETDDFGFRPLSGKVHLHDLHATILHQLGLDHEKLTWRHLGRDFRLTDVHGNVVKEILS</sequence>
<dbReference type="InterPro" id="IPR017850">
    <property type="entry name" value="Alkaline_phosphatase_core_sf"/>
</dbReference>
<accession>A0A7W7YFP7</accession>
<evidence type="ECO:0000313" key="2">
    <source>
        <dbReference type="Proteomes" id="UP000590740"/>
    </source>
</evidence>
<reference evidence="1 2" key="1">
    <citation type="submission" date="2020-08" db="EMBL/GenBank/DDBJ databases">
        <title>Genomic Encyclopedia of Type Strains, Phase IV (KMG-IV): sequencing the most valuable type-strain genomes for metagenomic binning, comparative biology and taxonomic classification.</title>
        <authorList>
            <person name="Goeker M."/>
        </authorList>
    </citation>
    <scope>NUCLEOTIDE SEQUENCE [LARGE SCALE GENOMIC DNA]</scope>
    <source>
        <strain evidence="1 2">DSM 12252</strain>
    </source>
</reference>
<evidence type="ECO:0000313" key="1">
    <source>
        <dbReference type="EMBL" id="MBB5035279.1"/>
    </source>
</evidence>
<dbReference type="RefSeq" id="WP_184343902.1">
    <property type="nucleotide sequence ID" value="NZ_JACHIG010000015.1"/>
</dbReference>
<dbReference type="PANTHER" id="PTHR43737">
    <property type="entry name" value="BLL7424 PROTEIN"/>
    <property type="match status" value="1"/>
</dbReference>
<dbReference type="PANTHER" id="PTHR43737:SF1">
    <property type="entry name" value="DUF1501 DOMAIN-CONTAINING PROTEIN"/>
    <property type="match status" value="1"/>
</dbReference>
<proteinExistence type="predicted"/>
<gene>
    <name evidence="1" type="ORF">HNQ65_004889</name>
</gene>